<keyword evidence="1" id="KW-1133">Transmembrane helix</keyword>
<reference evidence="3" key="1">
    <citation type="submission" date="2016-07" db="EMBL/GenBank/DDBJ databases">
        <authorList>
            <person name="Florea S."/>
            <person name="Webb J.S."/>
            <person name="Jaromczyk J."/>
            <person name="Schardl C.L."/>
        </authorList>
    </citation>
    <scope>NUCLEOTIDE SEQUENCE [LARGE SCALE GENOMIC DNA]</scope>
    <source>
        <strain evidence="3">1YdBTEX2</strain>
    </source>
</reference>
<evidence type="ECO:0000313" key="3">
    <source>
        <dbReference type="Proteomes" id="UP000245431"/>
    </source>
</evidence>
<dbReference type="EMBL" id="LT599584">
    <property type="protein sequence ID" value="SBW84680.1"/>
    <property type="molecule type" value="Genomic_DNA"/>
</dbReference>
<dbReference type="AlphaFoldDB" id="A0A1D3K8P5"/>
<organism evidence="2 3">
    <name type="scientific">Pseudomonas veronii 1YdBTEX2</name>
    <dbReference type="NCBI Taxonomy" id="1295141"/>
    <lineage>
        <taxon>Bacteria</taxon>
        <taxon>Pseudomonadati</taxon>
        <taxon>Pseudomonadota</taxon>
        <taxon>Gammaproteobacteria</taxon>
        <taxon>Pseudomonadales</taxon>
        <taxon>Pseudomonadaceae</taxon>
        <taxon>Pseudomonas</taxon>
    </lineage>
</organism>
<keyword evidence="1" id="KW-0812">Transmembrane</keyword>
<accession>A0A1D3K8P5</accession>
<feature type="transmembrane region" description="Helical" evidence="1">
    <location>
        <begin position="34"/>
        <end position="53"/>
    </location>
</feature>
<protein>
    <submittedName>
        <fullName evidence="2">Membrane protein</fullName>
    </submittedName>
</protein>
<feature type="transmembrane region" description="Helical" evidence="1">
    <location>
        <begin position="65"/>
        <end position="88"/>
    </location>
</feature>
<keyword evidence="1" id="KW-0472">Membrane</keyword>
<dbReference type="Proteomes" id="UP000245431">
    <property type="component" value="Chromosome PVE_r2"/>
</dbReference>
<sequence>MTWLERIKNWDYSLDGVVEWVLNLMEFHIQRAGIWGYIGIVLFVIGLGLAFPATRGVTSLVVSGVFRMVFTFVQNVLTLLTADLFKFFGKLLLAMFHRSRRWIIALAGRTRRG</sequence>
<proteinExistence type="predicted"/>
<name>A0A1D3K8P5_PSEVE</name>
<gene>
    <name evidence="2" type="ORF">PVE_R2G0654</name>
</gene>
<evidence type="ECO:0000256" key="1">
    <source>
        <dbReference type="SAM" id="Phobius"/>
    </source>
</evidence>
<evidence type="ECO:0000313" key="2">
    <source>
        <dbReference type="EMBL" id="SBW84680.1"/>
    </source>
</evidence>